<protein>
    <recommendedName>
        <fullName evidence="3">RuvB-like AAA+ ATPase domain-containing protein</fullName>
    </recommendedName>
</protein>
<dbReference type="PANTHER" id="PTHR42848:SF1">
    <property type="entry name" value="HOLLIDAY JUNCTION BRANCH MIGRATION COMPLEX SUBUNIT RUVB"/>
    <property type="match status" value="1"/>
</dbReference>
<dbReference type="EMBL" id="LAZR01021539">
    <property type="protein sequence ID" value="KKL84969.1"/>
    <property type="molecule type" value="Genomic_DNA"/>
</dbReference>
<dbReference type="AlphaFoldDB" id="A0A0F9FEZ6"/>
<comment type="caution">
    <text evidence="4">The sequence shown here is derived from an EMBL/GenBank/DDBJ whole genome shotgun (WGS) entry which is preliminary data.</text>
</comment>
<proteinExistence type="predicted"/>
<accession>A0A0F9FEZ6</accession>
<dbReference type="SUPFAM" id="SSF52540">
    <property type="entry name" value="P-loop containing nucleoside triphosphate hydrolases"/>
    <property type="match status" value="1"/>
</dbReference>
<dbReference type="GO" id="GO:0006281">
    <property type="term" value="P:DNA repair"/>
    <property type="evidence" value="ECO:0007669"/>
    <property type="project" value="InterPro"/>
</dbReference>
<evidence type="ECO:0000259" key="3">
    <source>
        <dbReference type="Pfam" id="PF05496"/>
    </source>
</evidence>
<reference evidence="4" key="1">
    <citation type="journal article" date="2015" name="Nature">
        <title>Complex archaea that bridge the gap between prokaryotes and eukaryotes.</title>
        <authorList>
            <person name="Spang A."/>
            <person name="Saw J.H."/>
            <person name="Jorgensen S.L."/>
            <person name="Zaremba-Niedzwiedzka K."/>
            <person name="Martijn J."/>
            <person name="Lind A.E."/>
            <person name="van Eijk R."/>
            <person name="Schleper C."/>
            <person name="Guy L."/>
            <person name="Ettema T.J."/>
        </authorList>
    </citation>
    <scope>NUCLEOTIDE SEQUENCE</scope>
</reference>
<dbReference type="GO" id="GO:0009378">
    <property type="term" value="F:four-way junction helicase activity"/>
    <property type="evidence" value="ECO:0007669"/>
    <property type="project" value="InterPro"/>
</dbReference>
<feature type="domain" description="RuvB-like AAA+ ATPase" evidence="3">
    <location>
        <begin position="10"/>
        <end position="94"/>
    </location>
</feature>
<evidence type="ECO:0000256" key="1">
    <source>
        <dbReference type="ARBA" id="ARBA00022741"/>
    </source>
</evidence>
<dbReference type="InterPro" id="IPR004605">
    <property type="entry name" value="DNA_helicase_Holl-junc_RuvB"/>
</dbReference>
<keyword evidence="1" id="KW-0547">Nucleotide-binding</keyword>
<sequence>MEDSTLELTLRPNNWEEYVGQEQVKRSLRLIIDAAKQRGESCDHLLFHGQAGLGKTTIAYIVARTMGAHIKTTSGPALEKTGDIAAILTNIEPHE</sequence>
<feature type="non-terminal residue" evidence="4">
    <location>
        <position position="95"/>
    </location>
</feature>
<dbReference type="Pfam" id="PF05496">
    <property type="entry name" value="RuvB_N"/>
    <property type="match status" value="1"/>
</dbReference>
<keyword evidence="2" id="KW-0067">ATP-binding</keyword>
<dbReference type="InterPro" id="IPR027417">
    <property type="entry name" value="P-loop_NTPase"/>
</dbReference>
<name>A0A0F9FEZ6_9ZZZZ</name>
<dbReference type="PANTHER" id="PTHR42848">
    <property type="match status" value="1"/>
</dbReference>
<evidence type="ECO:0000313" key="4">
    <source>
        <dbReference type="EMBL" id="KKL84969.1"/>
    </source>
</evidence>
<dbReference type="GO" id="GO:0006310">
    <property type="term" value="P:DNA recombination"/>
    <property type="evidence" value="ECO:0007669"/>
    <property type="project" value="InterPro"/>
</dbReference>
<organism evidence="4">
    <name type="scientific">marine sediment metagenome</name>
    <dbReference type="NCBI Taxonomy" id="412755"/>
    <lineage>
        <taxon>unclassified sequences</taxon>
        <taxon>metagenomes</taxon>
        <taxon>ecological metagenomes</taxon>
    </lineage>
</organism>
<dbReference type="GO" id="GO:0003677">
    <property type="term" value="F:DNA binding"/>
    <property type="evidence" value="ECO:0007669"/>
    <property type="project" value="InterPro"/>
</dbReference>
<dbReference type="Gene3D" id="3.40.50.300">
    <property type="entry name" value="P-loop containing nucleotide triphosphate hydrolases"/>
    <property type="match status" value="1"/>
</dbReference>
<dbReference type="GO" id="GO:0005524">
    <property type="term" value="F:ATP binding"/>
    <property type="evidence" value="ECO:0007669"/>
    <property type="project" value="UniProtKB-KW"/>
</dbReference>
<dbReference type="InterPro" id="IPR008824">
    <property type="entry name" value="RuvB-like_N"/>
</dbReference>
<evidence type="ECO:0000256" key="2">
    <source>
        <dbReference type="ARBA" id="ARBA00022840"/>
    </source>
</evidence>
<gene>
    <name evidence="4" type="ORF">LCGC14_1959410</name>
</gene>